<evidence type="ECO:0000256" key="7">
    <source>
        <dbReference type="SAM" id="Phobius"/>
    </source>
</evidence>
<dbReference type="Gene3D" id="1.20.1540.10">
    <property type="entry name" value="Rhomboid-like"/>
    <property type="match status" value="1"/>
</dbReference>
<keyword evidence="5 7" id="KW-1133">Transmembrane helix</keyword>
<feature type="domain" description="DUF6576" evidence="9">
    <location>
        <begin position="248"/>
        <end position="281"/>
    </location>
</feature>
<evidence type="ECO:0000313" key="11">
    <source>
        <dbReference type="Proteomes" id="UP001598138"/>
    </source>
</evidence>
<feature type="transmembrane region" description="Helical" evidence="7">
    <location>
        <begin position="72"/>
        <end position="99"/>
    </location>
</feature>
<dbReference type="GO" id="GO:0008233">
    <property type="term" value="F:peptidase activity"/>
    <property type="evidence" value="ECO:0007669"/>
    <property type="project" value="UniProtKB-KW"/>
</dbReference>
<evidence type="ECO:0000259" key="9">
    <source>
        <dbReference type="Pfam" id="PF20216"/>
    </source>
</evidence>
<keyword evidence="6 7" id="KW-0472">Membrane</keyword>
<dbReference type="EC" id="3.4.21.-" evidence="10"/>
<protein>
    <submittedName>
        <fullName evidence="10">Rhomboid family intramembrane serine protease</fullName>
        <ecNumber evidence="10">3.4.21.-</ecNumber>
    </submittedName>
</protein>
<evidence type="ECO:0000256" key="2">
    <source>
        <dbReference type="ARBA" id="ARBA00009045"/>
    </source>
</evidence>
<feature type="transmembrane region" description="Helical" evidence="7">
    <location>
        <begin position="165"/>
        <end position="184"/>
    </location>
</feature>
<evidence type="ECO:0000256" key="3">
    <source>
        <dbReference type="ARBA" id="ARBA00022692"/>
    </source>
</evidence>
<feature type="domain" description="Peptidase S54 rhomboid" evidence="8">
    <location>
        <begin position="68"/>
        <end position="213"/>
    </location>
</feature>
<evidence type="ECO:0000256" key="5">
    <source>
        <dbReference type="ARBA" id="ARBA00022989"/>
    </source>
</evidence>
<dbReference type="RefSeq" id="WP_377983068.1">
    <property type="nucleotide sequence ID" value="NZ_JBBKXZ010000002.1"/>
</dbReference>
<reference evidence="10 11" key="1">
    <citation type="submission" date="2024-03" db="EMBL/GenBank/DDBJ databases">
        <title>Aquirufa genome sequencing.</title>
        <authorList>
            <person name="Pitt A."/>
            <person name="Hahn M.W."/>
        </authorList>
    </citation>
    <scope>NUCLEOTIDE SEQUENCE [LARGE SCALE GENOMIC DNA]</scope>
    <source>
        <strain evidence="10 11">OSTEICH-129V</strain>
    </source>
</reference>
<dbReference type="Proteomes" id="UP001598138">
    <property type="component" value="Unassembled WGS sequence"/>
</dbReference>
<evidence type="ECO:0000259" key="8">
    <source>
        <dbReference type="Pfam" id="PF01694"/>
    </source>
</evidence>
<keyword evidence="3 7" id="KW-0812">Transmembrane</keyword>
<keyword evidence="4 10" id="KW-0378">Hydrolase</keyword>
<dbReference type="InterPro" id="IPR046483">
    <property type="entry name" value="DUF6576"/>
</dbReference>
<feature type="transmembrane region" description="Helical" evidence="7">
    <location>
        <begin position="111"/>
        <end position="134"/>
    </location>
</feature>
<feature type="transmembrane region" description="Helical" evidence="7">
    <location>
        <begin position="140"/>
        <end position="158"/>
    </location>
</feature>
<sequence>MRSIWQDMKLVFQQPNRGLMQLIVINVGIFIALMLTKVTLILAGKSEFFESFLEQLTLSSSFADFSRKPWTFLTYFFIHVDLMHVVFNMLFLYWFGQILQDFLGQNKTIQLYFIGGLAGAVTYIGALNTIPYYVNQGPMFLMGASAGVYAIVTAAATLRPNYTVHLFLIGPIAIKYISGFYVIWSVLESVGSNGGGNIAHLGGALVGVLFALYSKRTQTATQQIEKVLTYVTVAAQKTVSTTSSEVVDEEELNQILDKISKSGFDSLSKLEKKRLFQASQKNE</sequence>
<dbReference type="InterPro" id="IPR050925">
    <property type="entry name" value="Rhomboid_protease_S54"/>
</dbReference>
<gene>
    <name evidence="10" type="ORF">U0R10_06095</name>
</gene>
<evidence type="ECO:0000256" key="4">
    <source>
        <dbReference type="ARBA" id="ARBA00022801"/>
    </source>
</evidence>
<dbReference type="PANTHER" id="PTHR43731:SF14">
    <property type="entry name" value="PRESENILIN-ASSOCIATED RHOMBOID-LIKE PROTEIN, MITOCHONDRIAL"/>
    <property type="match status" value="1"/>
</dbReference>
<dbReference type="InterPro" id="IPR022764">
    <property type="entry name" value="Peptidase_S54_rhomboid_dom"/>
</dbReference>
<comment type="similarity">
    <text evidence="2">Belongs to the peptidase S54 family.</text>
</comment>
<evidence type="ECO:0000256" key="1">
    <source>
        <dbReference type="ARBA" id="ARBA00004141"/>
    </source>
</evidence>
<dbReference type="PANTHER" id="PTHR43731">
    <property type="entry name" value="RHOMBOID PROTEASE"/>
    <property type="match status" value="1"/>
</dbReference>
<dbReference type="InterPro" id="IPR035952">
    <property type="entry name" value="Rhomboid-like_sf"/>
</dbReference>
<feature type="transmembrane region" description="Helical" evidence="7">
    <location>
        <begin position="21"/>
        <end position="43"/>
    </location>
</feature>
<evidence type="ECO:0000256" key="6">
    <source>
        <dbReference type="ARBA" id="ARBA00023136"/>
    </source>
</evidence>
<keyword evidence="10" id="KW-0645">Protease</keyword>
<dbReference type="SUPFAM" id="SSF144091">
    <property type="entry name" value="Rhomboid-like"/>
    <property type="match status" value="1"/>
</dbReference>
<name>A0ABW6DEB0_9BACT</name>
<dbReference type="EMBL" id="JBBKXZ010000002">
    <property type="protein sequence ID" value="MFD3394183.1"/>
    <property type="molecule type" value="Genomic_DNA"/>
</dbReference>
<comment type="subcellular location">
    <subcellularLocation>
        <location evidence="1">Membrane</location>
        <topology evidence="1">Multi-pass membrane protein</topology>
    </subcellularLocation>
</comment>
<organism evidence="10 11">
    <name type="scientific">Aquirufa avitistagni</name>
    <dbReference type="NCBI Taxonomy" id="3104728"/>
    <lineage>
        <taxon>Bacteria</taxon>
        <taxon>Pseudomonadati</taxon>
        <taxon>Bacteroidota</taxon>
        <taxon>Cytophagia</taxon>
        <taxon>Cytophagales</taxon>
        <taxon>Flectobacillaceae</taxon>
        <taxon>Aquirufa</taxon>
    </lineage>
</organism>
<keyword evidence="11" id="KW-1185">Reference proteome</keyword>
<dbReference type="Pfam" id="PF01694">
    <property type="entry name" value="Rhomboid"/>
    <property type="match status" value="1"/>
</dbReference>
<comment type="caution">
    <text evidence="10">The sequence shown here is derived from an EMBL/GenBank/DDBJ whole genome shotgun (WGS) entry which is preliminary data.</text>
</comment>
<proteinExistence type="inferred from homology"/>
<feature type="transmembrane region" description="Helical" evidence="7">
    <location>
        <begin position="196"/>
        <end position="213"/>
    </location>
</feature>
<evidence type="ECO:0000313" key="10">
    <source>
        <dbReference type="EMBL" id="MFD3394183.1"/>
    </source>
</evidence>
<dbReference type="GO" id="GO:0006508">
    <property type="term" value="P:proteolysis"/>
    <property type="evidence" value="ECO:0007669"/>
    <property type="project" value="UniProtKB-KW"/>
</dbReference>
<accession>A0ABW6DEB0</accession>
<dbReference type="Pfam" id="PF20216">
    <property type="entry name" value="DUF6576"/>
    <property type="match status" value="1"/>
</dbReference>